<dbReference type="EMBL" id="JAKMXF010000111">
    <property type="protein sequence ID" value="KAI6657624.1"/>
    <property type="molecule type" value="Genomic_DNA"/>
</dbReference>
<evidence type="ECO:0000313" key="2">
    <source>
        <dbReference type="EMBL" id="KAI6657624.1"/>
    </source>
</evidence>
<keyword evidence="3" id="KW-1185">Reference proteome</keyword>
<evidence type="ECO:0000313" key="3">
    <source>
        <dbReference type="Proteomes" id="UP001165289"/>
    </source>
</evidence>
<accession>A0AAV7KAF1</accession>
<evidence type="ECO:0000256" key="1">
    <source>
        <dbReference type="SAM" id="MobiDB-lite"/>
    </source>
</evidence>
<feature type="compositionally biased region" description="Basic and acidic residues" evidence="1">
    <location>
        <begin position="545"/>
        <end position="562"/>
    </location>
</feature>
<dbReference type="AlphaFoldDB" id="A0AAV7KAF1"/>
<reference evidence="2 3" key="1">
    <citation type="journal article" date="2023" name="BMC Biol.">
        <title>The compact genome of the sponge Oopsacas minuta (Hexactinellida) is lacking key metazoan core genes.</title>
        <authorList>
            <person name="Santini S."/>
            <person name="Schenkelaars Q."/>
            <person name="Jourda C."/>
            <person name="Duchesne M."/>
            <person name="Belahbib H."/>
            <person name="Rocher C."/>
            <person name="Selva M."/>
            <person name="Riesgo A."/>
            <person name="Vervoort M."/>
            <person name="Leys S.P."/>
            <person name="Kodjabachian L."/>
            <person name="Le Bivic A."/>
            <person name="Borchiellini C."/>
            <person name="Claverie J.M."/>
            <person name="Renard E."/>
        </authorList>
    </citation>
    <scope>NUCLEOTIDE SEQUENCE [LARGE SCALE GENOMIC DNA]</scope>
    <source>
        <strain evidence="2">SPO-2</strain>
    </source>
</reference>
<feature type="region of interest" description="Disordered" evidence="1">
    <location>
        <begin position="538"/>
        <end position="571"/>
    </location>
</feature>
<sequence length="571" mass="66108">MLRGLIHAKPTLKPNNRSLIDSGFKVRIFQFHSKEDFDFEKEGFYREYSKKRKKSEKLPPLDPFKLDKFERKESVKENFDGSIPLNLIESMNSFSILPNQVMRSALGNNEQRVTDISMIVKEFSNKISSLDNIELFRVLLLRFSVVNIDVDKLKSTIQILIENGINPARMLELQPTVICIDVNMLAQNLKSLLRIIEPNFEEIKFNRTIFQELNKLSSFANRCNTECKGAELVERLYQSGRKRNLSNFRIYKRVFEAIKLTSLSDKSTDSDVYNLCCVVYKRLFRAEITQLCSEHFKEIALGFTDEFQTDLNSLRGIGLQNNSWVGKFLKTISVSKILLRDISIVHQLGPKLTLLEGYGIDVNKLNLFQKCPKLLNSSESDITRSMAILKSSPFYCNRTNISRVLARDPSIFTIPEVLESTRKELELIPLLKHRQIDWHVLIKRCPNVLTIKNYSRIFDVQENHGFSKDEIITSLEYYPSIIKFIENKIDELDRNSSPLKPHLTKIAPSTKIRLIKERIEQETLYRYSGYTKAEPISGEVTDMAGDGKDGKDISKETDRDFEYFDDDNDDN</sequence>
<gene>
    <name evidence="2" type="ORF">LOD99_367</name>
</gene>
<name>A0AAV7KAF1_9METZ</name>
<organism evidence="2 3">
    <name type="scientific">Oopsacas minuta</name>
    <dbReference type="NCBI Taxonomy" id="111878"/>
    <lineage>
        <taxon>Eukaryota</taxon>
        <taxon>Metazoa</taxon>
        <taxon>Porifera</taxon>
        <taxon>Hexactinellida</taxon>
        <taxon>Hexasterophora</taxon>
        <taxon>Lyssacinosida</taxon>
        <taxon>Leucopsacidae</taxon>
        <taxon>Oopsacas</taxon>
    </lineage>
</organism>
<dbReference type="Proteomes" id="UP001165289">
    <property type="component" value="Unassembled WGS sequence"/>
</dbReference>
<proteinExistence type="predicted"/>
<protein>
    <submittedName>
        <fullName evidence="2">Uncharacterized protein</fullName>
    </submittedName>
</protein>
<comment type="caution">
    <text evidence="2">The sequence shown here is derived from an EMBL/GenBank/DDBJ whole genome shotgun (WGS) entry which is preliminary data.</text>
</comment>
<dbReference type="Gene3D" id="1.25.70.10">
    <property type="entry name" value="Transcription termination factor 3, mitochondrial"/>
    <property type="match status" value="1"/>
</dbReference>
<dbReference type="InterPro" id="IPR038538">
    <property type="entry name" value="MTERF_sf"/>
</dbReference>